<keyword evidence="3" id="KW-1185">Reference proteome</keyword>
<evidence type="ECO:0000313" key="2">
    <source>
        <dbReference type="EMBL" id="MCZ4280549.1"/>
    </source>
</evidence>
<dbReference type="Gene3D" id="3.90.1300.10">
    <property type="entry name" value="Amidase signature (AS) domain"/>
    <property type="match status" value="1"/>
</dbReference>
<name>A0ABT4LHH6_9PROT</name>
<proteinExistence type="predicted"/>
<feature type="domain" description="Amidase" evidence="1">
    <location>
        <begin position="31"/>
        <end position="452"/>
    </location>
</feature>
<gene>
    <name evidence="2" type="ORF">O4H49_07155</name>
</gene>
<dbReference type="EMBL" id="JAPWGY010000002">
    <property type="protein sequence ID" value="MCZ4280549.1"/>
    <property type="molecule type" value="Genomic_DNA"/>
</dbReference>
<organism evidence="2 3">
    <name type="scientific">Kiloniella laminariae</name>
    <dbReference type="NCBI Taxonomy" id="454162"/>
    <lineage>
        <taxon>Bacteria</taxon>
        <taxon>Pseudomonadati</taxon>
        <taxon>Pseudomonadota</taxon>
        <taxon>Alphaproteobacteria</taxon>
        <taxon>Rhodospirillales</taxon>
        <taxon>Kiloniellaceae</taxon>
        <taxon>Kiloniella</taxon>
    </lineage>
</organism>
<evidence type="ECO:0000313" key="3">
    <source>
        <dbReference type="Proteomes" id="UP001069802"/>
    </source>
</evidence>
<dbReference type="InterPro" id="IPR036928">
    <property type="entry name" value="AS_sf"/>
</dbReference>
<comment type="caution">
    <text evidence="2">The sequence shown here is derived from an EMBL/GenBank/DDBJ whole genome shotgun (WGS) entry which is preliminary data.</text>
</comment>
<dbReference type="Pfam" id="PF01425">
    <property type="entry name" value="Amidase"/>
    <property type="match status" value="1"/>
</dbReference>
<dbReference type="SUPFAM" id="SSF75304">
    <property type="entry name" value="Amidase signature (AS) enzymes"/>
    <property type="match status" value="1"/>
</dbReference>
<evidence type="ECO:0000259" key="1">
    <source>
        <dbReference type="Pfam" id="PF01425"/>
    </source>
</evidence>
<dbReference type="RefSeq" id="WP_269422740.1">
    <property type="nucleotide sequence ID" value="NZ_JAPWGY010000002.1"/>
</dbReference>
<dbReference type="PANTHER" id="PTHR11895">
    <property type="entry name" value="TRANSAMIDASE"/>
    <property type="match status" value="1"/>
</dbReference>
<reference evidence="2" key="1">
    <citation type="submission" date="2022-12" db="EMBL/GenBank/DDBJ databases">
        <title>Bacterial isolates from different developmental stages of Nematostella vectensis.</title>
        <authorList>
            <person name="Fraune S."/>
        </authorList>
    </citation>
    <scope>NUCLEOTIDE SEQUENCE</scope>
    <source>
        <strain evidence="2">G21630-S1</strain>
    </source>
</reference>
<dbReference type="PANTHER" id="PTHR11895:SF76">
    <property type="entry name" value="INDOLEACETAMIDE HYDROLASE"/>
    <property type="match status" value="1"/>
</dbReference>
<dbReference type="InterPro" id="IPR000120">
    <property type="entry name" value="Amidase"/>
</dbReference>
<sequence length="474" mass="50947">MPRYPDEQLIHASACEIRELLLKKEISAHDLLDALENRIALVDNKVNALPTLCFERARTTVNELEKKPVTERGILGGIPVAIKDLTAVKGVRTTYGSPIFADEIPDHSDVLVETMEKNGAVIYAKSNTPEFGAGAHTFNPVFGTTCNPWDLTKSAAGSSGGAAAALASGTAWLAHGSDMGGSLRNPASFCGVVGLRPSLHLVASGPSPTPFQTLSMQGPMARNVEDTALLLDAMVGSHPTSPLALDAPGERFLATSRKKTPPKKIAFSPDLGVSPVDPEILDICKTAALHFQEAGVIVEESCPDLSEAPEVFRRLRGLDFLVGLGPLQEEHPGKLKEDIILNIEYGRNLSAEDIAWAERKRGEIYHRMQSFFGEYDLLLCPATIVPPFPIEQRYVSECAGQKFESYIDWLALVSSITITASPALSLPCGFTSAGLPVGLQLVGRPRADAELLSAANLLEEILPKTPTPILPKTF</sequence>
<dbReference type="InterPro" id="IPR023631">
    <property type="entry name" value="Amidase_dom"/>
</dbReference>
<accession>A0ABT4LHH6</accession>
<dbReference type="Proteomes" id="UP001069802">
    <property type="component" value="Unassembled WGS sequence"/>
</dbReference>
<protein>
    <submittedName>
        <fullName evidence="2">Amidase family protein</fullName>
    </submittedName>
</protein>